<dbReference type="Proteomes" id="UP001385951">
    <property type="component" value="Unassembled WGS sequence"/>
</dbReference>
<evidence type="ECO:0000256" key="4">
    <source>
        <dbReference type="ARBA" id="ARBA00022502"/>
    </source>
</evidence>
<dbReference type="InterPro" id="IPR019540">
    <property type="entry name" value="PtdIno-glycan_biosynth_class_S"/>
</dbReference>
<keyword evidence="9" id="KW-0325">Glycoprotein</keyword>
<dbReference type="GO" id="GO:0006506">
    <property type="term" value="P:GPI anchor biosynthetic process"/>
    <property type="evidence" value="ECO:0007669"/>
    <property type="project" value="UniProtKB-KW"/>
</dbReference>
<dbReference type="PANTHER" id="PTHR21072:SF13">
    <property type="entry name" value="GPI TRANSAMIDASE COMPONENT PIG-S"/>
    <property type="match status" value="1"/>
</dbReference>
<evidence type="ECO:0000256" key="6">
    <source>
        <dbReference type="ARBA" id="ARBA00022824"/>
    </source>
</evidence>
<keyword evidence="5 10" id="KW-0812">Transmembrane</keyword>
<dbReference type="Pfam" id="PF10510">
    <property type="entry name" value="PIG-S"/>
    <property type="match status" value="1"/>
</dbReference>
<comment type="subcellular location">
    <subcellularLocation>
        <location evidence="1">Endoplasmic reticulum membrane</location>
        <topology evidence="1">Multi-pass membrane protein</topology>
    </subcellularLocation>
</comment>
<keyword evidence="6" id="KW-0256">Endoplasmic reticulum</keyword>
<dbReference type="EMBL" id="JASBNA010000041">
    <property type="protein sequence ID" value="KAK7681393.1"/>
    <property type="molecule type" value="Genomic_DNA"/>
</dbReference>
<keyword evidence="12" id="KW-1185">Reference proteome</keyword>
<comment type="similarity">
    <text evidence="3">Belongs to the PIGS family.</text>
</comment>
<accession>A0AAW0FV26</accession>
<dbReference type="AlphaFoldDB" id="A0AAW0FV26"/>
<dbReference type="GO" id="GO:0042765">
    <property type="term" value="C:GPI-anchor transamidase complex"/>
    <property type="evidence" value="ECO:0007669"/>
    <property type="project" value="InterPro"/>
</dbReference>
<feature type="transmembrane region" description="Helical" evidence="10">
    <location>
        <begin position="472"/>
        <end position="491"/>
    </location>
</feature>
<keyword evidence="8 10" id="KW-0472">Membrane</keyword>
<sequence>MSEKQETETIPPKDPSKLTFESAFTRRRILASYWLVILLAVPLWWSYTSISRLSLPESRIQALAGKQWHSDIRVHVKSNVKAHPVDAVVSDVARLLKEDLKESEGVSIQFVTDSKSSADTYEVTLNTNVERASLRGRKLTIGMLPDDDAESIESSRLRLASVLRHLLVPPPPAERSNSPQRVVKYSPRYRVSFTLLNEDSASGKAAYTWDMQQAFGAHLGPTIDRLSPLHNFTVESQVQFHAPLAFSPKAVEHEGKIVHGLTHEDLTVFVNSAEWTLSSAVSNDPVLHFVAFIPSKEHDPLYILDDEGHPTTSNAFILPQWGGIIILNQHQPHLNMFALRPIFQTFKTQLLTLLGVADLPPAGIQLDNNEPFSQWQFDALMRRRTMENVEESRDTLLSIVKLVNQIQNMPVGKDVKGDVLGALNALEHAFEVGSSSPMKAFKYSAKAFILSSKAFFNPGNLGMLYFPAEHKYAVYTPLFASIAAPLVAAVVREFLAWKKARREGLAERPKTD</sequence>
<protein>
    <recommendedName>
        <fullName evidence="13">GPI transamidase component PIG-S</fullName>
    </recommendedName>
</protein>
<evidence type="ECO:0000256" key="7">
    <source>
        <dbReference type="ARBA" id="ARBA00022989"/>
    </source>
</evidence>
<dbReference type="GO" id="GO:0016255">
    <property type="term" value="P:attachment of GPI anchor to protein"/>
    <property type="evidence" value="ECO:0007669"/>
    <property type="project" value="InterPro"/>
</dbReference>
<comment type="pathway">
    <text evidence="2">Glycolipid biosynthesis; glycosylphosphatidylinositol-anchor biosynthesis.</text>
</comment>
<dbReference type="PANTHER" id="PTHR21072">
    <property type="entry name" value="GPI TRANSAMIDASE COMPONENT PIG-S"/>
    <property type="match status" value="1"/>
</dbReference>
<reference evidence="11 12" key="1">
    <citation type="submission" date="2022-09" db="EMBL/GenBank/DDBJ databases">
        <authorList>
            <person name="Palmer J.M."/>
        </authorList>
    </citation>
    <scope>NUCLEOTIDE SEQUENCE [LARGE SCALE GENOMIC DNA]</scope>
    <source>
        <strain evidence="11 12">DSM 7382</strain>
    </source>
</reference>
<evidence type="ECO:0000256" key="8">
    <source>
        <dbReference type="ARBA" id="ARBA00023136"/>
    </source>
</evidence>
<evidence type="ECO:0000256" key="9">
    <source>
        <dbReference type="ARBA" id="ARBA00023180"/>
    </source>
</evidence>
<evidence type="ECO:0000256" key="1">
    <source>
        <dbReference type="ARBA" id="ARBA00004477"/>
    </source>
</evidence>
<organism evidence="11 12">
    <name type="scientific">Cerrena zonata</name>
    <dbReference type="NCBI Taxonomy" id="2478898"/>
    <lineage>
        <taxon>Eukaryota</taxon>
        <taxon>Fungi</taxon>
        <taxon>Dikarya</taxon>
        <taxon>Basidiomycota</taxon>
        <taxon>Agaricomycotina</taxon>
        <taxon>Agaricomycetes</taxon>
        <taxon>Polyporales</taxon>
        <taxon>Cerrenaceae</taxon>
        <taxon>Cerrena</taxon>
    </lineage>
</organism>
<evidence type="ECO:0000256" key="3">
    <source>
        <dbReference type="ARBA" id="ARBA00005316"/>
    </source>
</evidence>
<evidence type="ECO:0008006" key="13">
    <source>
        <dbReference type="Google" id="ProtNLM"/>
    </source>
</evidence>
<feature type="transmembrane region" description="Helical" evidence="10">
    <location>
        <begin position="29"/>
        <end position="47"/>
    </location>
</feature>
<evidence type="ECO:0000256" key="2">
    <source>
        <dbReference type="ARBA" id="ARBA00004687"/>
    </source>
</evidence>
<evidence type="ECO:0000313" key="12">
    <source>
        <dbReference type="Proteomes" id="UP001385951"/>
    </source>
</evidence>
<gene>
    <name evidence="11" type="ORF">QCA50_015485</name>
</gene>
<evidence type="ECO:0000313" key="11">
    <source>
        <dbReference type="EMBL" id="KAK7681393.1"/>
    </source>
</evidence>
<keyword evidence="7 10" id="KW-1133">Transmembrane helix</keyword>
<keyword evidence="4" id="KW-0337">GPI-anchor biosynthesis</keyword>
<evidence type="ECO:0000256" key="10">
    <source>
        <dbReference type="SAM" id="Phobius"/>
    </source>
</evidence>
<comment type="caution">
    <text evidence="11">The sequence shown here is derived from an EMBL/GenBank/DDBJ whole genome shotgun (WGS) entry which is preliminary data.</text>
</comment>
<evidence type="ECO:0000256" key="5">
    <source>
        <dbReference type="ARBA" id="ARBA00022692"/>
    </source>
</evidence>
<proteinExistence type="inferred from homology"/>
<name>A0AAW0FV26_9APHY</name>